<dbReference type="EMBL" id="JBHUFB010000008">
    <property type="protein sequence ID" value="MFD1811845.1"/>
    <property type="molecule type" value="Genomic_DNA"/>
</dbReference>
<proteinExistence type="predicted"/>
<dbReference type="InterPro" id="IPR019587">
    <property type="entry name" value="Polyketide_cyclase/dehydratase"/>
</dbReference>
<dbReference type="SUPFAM" id="SSF55961">
    <property type="entry name" value="Bet v1-like"/>
    <property type="match status" value="1"/>
</dbReference>
<dbReference type="Pfam" id="PF10604">
    <property type="entry name" value="Polyketide_cyc2"/>
    <property type="match status" value="1"/>
</dbReference>
<sequence length="170" mass="18942">MTDRFVIRAHRNLVATPEEVWAVASDTRRYADWVTSVHEVHTHHGLAEIGGRYTETVASIGPLTTHATWTVRELEPERLRIDSGTGFAPLRDVVNVFRFAPLSGGAATSMTYEFHFDLAPRPLGALVHRVLRKGMVTDFDRSMRALEAVVLSERADSGFDRPTRTEGVTA</sequence>
<dbReference type="CDD" id="cd07812">
    <property type="entry name" value="SRPBCC"/>
    <property type="match status" value="1"/>
</dbReference>
<organism evidence="1 2">
    <name type="scientific">Rhodococcus gannanensis</name>
    <dbReference type="NCBI Taxonomy" id="1960308"/>
    <lineage>
        <taxon>Bacteria</taxon>
        <taxon>Bacillati</taxon>
        <taxon>Actinomycetota</taxon>
        <taxon>Actinomycetes</taxon>
        <taxon>Mycobacteriales</taxon>
        <taxon>Nocardiaceae</taxon>
        <taxon>Rhodococcus</taxon>
    </lineage>
</organism>
<reference evidence="2" key="1">
    <citation type="journal article" date="2019" name="Int. J. Syst. Evol. Microbiol.">
        <title>The Global Catalogue of Microorganisms (GCM) 10K type strain sequencing project: providing services to taxonomists for standard genome sequencing and annotation.</title>
        <authorList>
            <consortium name="The Broad Institute Genomics Platform"/>
            <consortium name="The Broad Institute Genome Sequencing Center for Infectious Disease"/>
            <person name="Wu L."/>
            <person name="Ma J."/>
        </authorList>
    </citation>
    <scope>NUCLEOTIDE SEQUENCE [LARGE SCALE GENOMIC DNA]</scope>
    <source>
        <strain evidence="2">DT72</strain>
    </source>
</reference>
<evidence type="ECO:0000313" key="1">
    <source>
        <dbReference type="EMBL" id="MFD1811845.1"/>
    </source>
</evidence>
<protein>
    <submittedName>
        <fullName evidence="1">SRPBCC family protein</fullName>
    </submittedName>
</protein>
<dbReference type="Proteomes" id="UP001597286">
    <property type="component" value="Unassembled WGS sequence"/>
</dbReference>
<dbReference type="Gene3D" id="3.30.530.20">
    <property type="match status" value="1"/>
</dbReference>
<keyword evidence="2" id="KW-1185">Reference proteome</keyword>
<evidence type="ECO:0000313" key="2">
    <source>
        <dbReference type="Proteomes" id="UP001597286"/>
    </source>
</evidence>
<accession>A0ABW4P334</accession>
<dbReference type="RefSeq" id="WP_378484383.1">
    <property type="nucleotide sequence ID" value="NZ_JBHUFB010000008.1"/>
</dbReference>
<dbReference type="InterPro" id="IPR023393">
    <property type="entry name" value="START-like_dom_sf"/>
</dbReference>
<name>A0ABW4P334_9NOCA</name>
<gene>
    <name evidence="1" type="ORF">ACFSJG_06425</name>
</gene>
<comment type="caution">
    <text evidence="1">The sequence shown here is derived from an EMBL/GenBank/DDBJ whole genome shotgun (WGS) entry which is preliminary data.</text>
</comment>